<evidence type="ECO:0000313" key="1">
    <source>
        <dbReference type="EMBL" id="MBX67169.1"/>
    </source>
</evidence>
<dbReference type="EMBL" id="GGEC01086685">
    <property type="protein sequence ID" value="MBX67169.1"/>
    <property type="molecule type" value="Transcribed_RNA"/>
</dbReference>
<accession>A0A2P2QJJ4</accession>
<reference evidence="1" key="1">
    <citation type="submission" date="2018-02" db="EMBL/GenBank/DDBJ databases">
        <title>Rhizophora mucronata_Transcriptome.</title>
        <authorList>
            <person name="Meera S.P."/>
            <person name="Sreeshan A."/>
            <person name="Augustine A."/>
        </authorList>
    </citation>
    <scope>NUCLEOTIDE SEQUENCE</scope>
    <source>
        <tissue evidence="1">Leaf</tissue>
    </source>
</reference>
<proteinExistence type="predicted"/>
<dbReference type="AlphaFoldDB" id="A0A2P2QJJ4"/>
<sequence length="53" mass="5993">MFVGKLFQKRVIGNFCVLPLYAIKLNLTKVFPMHKASIFVGYGRVSDICSLND</sequence>
<organism evidence="1">
    <name type="scientific">Rhizophora mucronata</name>
    <name type="common">Asiatic mangrove</name>
    <dbReference type="NCBI Taxonomy" id="61149"/>
    <lineage>
        <taxon>Eukaryota</taxon>
        <taxon>Viridiplantae</taxon>
        <taxon>Streptophyta</taxon>
        <taxon>Embryophyta</taxon>
        <taxon>Tracheophyta</taxon>
        <taxon>Spermatophyta</taxon>
        <taxon>Magnoliopsida</taxon>
        <taxon>eudicotyledons</taxon>
        <taxon>Gunneridae</taxon>
        <taxon>Pentapetalae</taxon>
        <taxon>rosids</taxon>
        <taxon>fabids</taxon>
        <taxon>Malpighiales</taxon>
        <taxon>Rhizophoraceae</taxon>
        <taxon>Rhizophora</taxon>
    </lineage>
</organism>
<name>A0A2P2QJJ4_RHIMU</name>
<protein>
    <submittedName>
        <fullName evidence="1">Uncharacterized protein</fullName>
    </submittedName>
</protein>